<evidence type="ECO:0000313" key="3">
    <source>
        <dbReference type="Proteomes" id="UP001139648"/>
    </source>
</evidence>
<gene>
    <name evidence="2" type="ORF">HD597_009659</name>
</gene>
<proteinExistence type="predicted"/>
<feature type="region of interest" description="Disordered" evidence="1">
    <location>
        <begin position="1"/>
        <end position="39"/>
    </location>
</feature>
<dbReference type="RefSeq" id="WP_253753575.1">
    <property type="nucleotide sequence ID" value="NZ_BAABKA010000047.1"/>
</dbReference>
<feature type="compositionally biased region" description="Polar residues" evidence="1">
    <location>
        <begin position="1"/>
        <end position="16"/>
    </location>
</feature>
<dbReference type="Proteomes" id="UP001139648">
    <property type="component" value="Unassembled WGS sequence"/>
</dbReference>
<organism evidence="2 3">
    <name type="scientific">Nonomuraea thailandensis</name>
    <dbReference type="NCBI Taxonomy" id="1188745"/>
    <lineage>
        <taxon>Bacteria</taxon>
        <taxon>Bacillati</taxon>
        <taxon>Actinomycetota</taxon>
        <taxon>Actinomycetes</taxon>
        <taxon>Streptosporangiales</taxon>
        <taxon>Streptosporangiaceae</taxon>
        <taxon>Nonomuraea</taxon>
    </lineage>
</organism>
<accession>A0A9X2GNN3</accession>
<sequence length="159" mass="17590">MSNNGIFINEEGSSGRTAGYDTSYRGASNGSTASSSGRGRVPELAMIPWSGPRSITDYARVGRGLCRELGEEFAMGSDELYAVLIRSFKGHPLLAMVGAPDVRRRARRVVKRLKRAAELQRGAGVELVKFHAQFRKEFVDILPQANPEKRKSAFNWEDD</sequence>
<feature type="compositionally biased region" description="Low complexity" evidence="1">
    <location>
        <begin position="25"/>
        <end position="39"/>
    </location>
</feature>
<name>A0A9X2GNN3_9ACTN</name>
<evidence type="ECO:0000256" key="1">
    <source>
        <dbReference type="SAM" id="MobiDB-lite"/>
    </source>
</evidence>
<protein>
    <submittedName>
        <fullName evidence="2">Uncharacterized protein</fullName>
    </submittedName>
</protein>
<reference evidence="2" key="1">
    <citation type="submission" date="2022-06" db="EMBL/GenBank/DDBJ databases">
        <title>Sequencing the genomes of 1000 actinobacteria strains.</title>
        <authorList>
            <person name="Klenk H.-P."/>
        </authorList>
    </citation>
    <scope>NUCLEOTIDE SEQUENCE</scope>
    <source>
        <strain evidence="2">DSM 46694</strain>
    </source>
</reference>
<dbReference type="EMBL" id="JAMZEB010000002">
    <property type="protein sequence ID" value="MCP2362639.1"/>
    <property type="molecule type" value="Genomic_DNA"/>
</dbReference>
<keyword evidence="3" id="KW-1185">Reference proteome</keyword>
<evidence type="ECO:0000313" key="2">
    <source>
        <dbReference type="EMBL" id="MCP2362639.1"/>
    </source>
</evidence>
<comment type="caution">
    <text evidence="2">The sequence shown here is derived from an EMBL/GenBank/DDBJ whole genome shotgun (WGS) entry which is preliminary data.</text>
</comment>
<dbReference type="AlphaFoldDB" id="A0A9X2GNN3"/>